<feature type="region of interest" description="Disordered" evidence="2">
    <location>
        <begin position="1"/>
        <end position="64"/>
    </location>
</feature>
<name>A0AAN8EAI0_9EURO</name>
<accession>A0AAN8EAI0</accession>
<evidence type="ECO:0000313" key="3">
    <source>
        <dbReference type="EMBL" id="KAK5949285.1"/>
    </source>
</evidence>
<evidence type="ECO:0000256" key="1">
    <source>
        <dbReference type="SAM" id="Coils"/>
    </source>
</evidence>
<keyword evidence="4" id="KW-1185">Reference proteome</keyword>
<comment type="caution">
    <text evidence="3">The sequence shown here is derived from an EMBL/GenBank/DDBJ whole genome shotgun (WGS) entry which is preliminary data.</text>
</comment>
<reference evidence="3 4" key="1">
    <citation type="submission" date="2022-12" db="EMBL/GenBank/DDBJ databases">
        <title>Genomic features and morphological characterization of a novel Knufia sp. strain isolated from spacecraft assembly facility.</title>
        <authorList>
            <person name="Teixeira M."/>
            <person name="Chander A.M."/>
            <person name="Stajich J.E."/>
            <person name="Venkateswaran K."/>
        </authorList>
    </citation>
    <scope>NUCLEOTIDE SEQUENCE [LARGE SCALE GENOMIC DNA]</scope>
    <source>
        <strain evidence="3 4">FJI-L2-BK-P2</strain>
    </source>
</reference>
<dbReference type="EMBL" id="JAKLMC020000037">
    <property type="protein sequence ID" value="KAK5949285.1"/>
    <property type="molecule type" value="Genomic_DNA"/>
</dbReference>
<organism evidence="3 4">
    <name type="scientific">Knufia fluminis</name>
    <dbReference type="NCBI Taxonomy" id="191047"/>
    <lineage>
        <taxon>Eukaryota</taxon>
        <taxon>Fungi</taxon>
        <taxon>Dikarya</taxon>
        <taxon>Ascomycota</taxon>
        <taxon>Pezizomycotina</taxon>
        <taxon>Eurotiomycetes</taxon>
        <taxon>Chaetothyriomycetidae</taxon>
        <taxon>Chaetothyriales</taxon>
        <taxon>Trichomeriaceae</taxon>
        <taxon>Knufia</taxon>
    </lineage>
</organism>
<protein>
    <submittedName>
        <fullName evidence="3">Uncharacterized protein</fullName>
    </submittedName>
</protein>
<sequence>MPYTPMGRFIPSPSDISPLTSDDDEPQTRPASEQPQELPLRNRARGLRHPPIPQELKYPRSDINGDLVFGAQGKAEEEDYLEDAGLIHLYQPTPGQIGLPGNIVSSNSPKSKRIRRLEEMVECKDIEIKSLKCHHKRMEEWNKVELQRVRDLEAEVERQKQARQQADEGLIAARREMNAVLETRESGQQNADQHERANGQYAEQLQNTF</sequence>
<dbReference type="Proteomes" id="UP001316803">
    <property type="component" value="Unassembled WGS sequence"/>
</dbReference>
<evidence type="ECO:0000313" key="4">
    <source>
        <dbReference type="Proteomes" id="UP001316803"/>
    </source>
</evidence>
<keyword evidence="1" id="KW-0175">Coiled coil</keyword>
<feature type="coiled-coil region" evidence="1">
    <location>
        <begin position="142"/>
        <end position="169"/>
    </location>
</feature>
<evidence type="ECO:0000256" key="2">
    <source>
        <dbReference type="SAM" id="MobiDB-lite"/>
    </source>
</evidence>
<proteinExistence type="predicted"/>
<feature type="region of interest" description="Disordered" evidence="2">
    <location>
        <begin position="183"/>
        <end position="209"/>
    </location>
</feature>
<gene>
    <name evidence="3" type="ORF">OHC33_009638</name>
</gene>
<dbReference type="AlphaFoldDB" id="A0AAN8EAI0"/>